<evidence type="ECO:0000313" key="7">
    <source>
        <dbReference type="Proteomes" id="UP001164746"/>
    </source>
</evidence>
<evidence type="ECO:0000256" key="2">
    <source>
        <dbReference type="ARBA" id="ARBA00022723"/>
    </source>
</evidence>
<keyword evidence="2" id="KW-0479">Metal-binding</keyword>
<evidence type="ECO:0000256" key="1">
    <source>
        <dbReference type="ARBA" id="ARBA00004492"/>
    </source>
</evidence>
<reference evidence="6" key="1">
    <citation type="submission" date="2022-11" db="EMBL/GenBank/DDBJ databases">
        <title>Centuries of genome instability and evolution in soft-shell clam transmissible cancer (bioRxiv).</title>
        <authorList>
            <person name="Hart S.F.M."/>
            <person name="Yonemitsu M.A."/>
            <person name="Giersch R.M."/>
            <person name="Beal B.F."/>
            <person name="Arriagada G."/>
            <person name="Davis B.W."/>
            <person name="Ostrander E.A."/>
            <person name="Goff S.P."/>
            <person name="Metzger M.J."/>
        </authorList>
    </citation>
    <scope>NUCLEOTIDE SEQUENCE</scope>
    <source>
        <strain evidence="6">MELC-2E11</strain>
        <tissue evidence="6">Siphon/mantle</tissue>
    </source>
</reference>
<keyword evidence="4" id="KW-0862">Zinc</keyword>
<gene>
    <name evidence="6" type="ORF">MAR_009665</name>
</gene>
<dbReference type="PANTHER" id="PTHR23323">
    <property type="entry name" value="VACUOLAR PROTEIN SORTING-ASSOCIATED PROTEIN"/>
    <property type="match status" value="1"/>
</dbReference>
<feature type="non-terminal residue" evidence="6">
    <location>
        <position position="1"/>
    </location>
</feature>
<dbReference type="PANTHER" id="PTHR23323:SF26">
    <property type="entry name" value="VACUOLAR PROTEIN SORTING-ASSOCIATED PROTEIN 18 HOMOLOG"/>
    <property type="match status" value="1"/>
</dbReference>
<keyword evidence="3" id="KW-0863">Zinc-finger</keyword>
<organism evidence="6 7">
    <name type="scientific">Mya arenaria</name>
    <name type="common">Soft-shell clam</name>
    <dbReference type="NCBI Taxonomy" id="6604"/>
    <lineage>
        <taxon>Eukaryota</taxon>
        <taxon>Metazoa</taxon>
        <taxon>Spiralia</taxon>
        <taxon>Lophotrochozoa</taxon>
        <taxon>Mollusca</taxon>
        <taxon>Bivalvia</taxon>
        <taxon>Autobranchia</taxon>
        <taxon>Heteroconchia</taxon>
        <taxon>Euheterodonta</taxon>
        <taxon>Imparidentia</taxon>
        <taxon>Neoheterodontei</taxon>
        <taxon>Myida</taxon>
        <taxon>Myoidea</taxon>
        <taxon>Myidae</taxon>
        <taxon>Mya</taxon>
    </lineage>
</organism>
<name>A0ABY7E2F1_MYAAR</name>
<protein>
    <submittedName>
        <fullName evidence="6">VPS18-like protein</fullName>
    </submittedName>
</protein>
<evidence type="ECO:0000313" key="6">
    <source>
        <dbReference type="EMBL" id="WAR03107.1"/>
    </source>
</evidence>
<keyword evidence="7" id="KW-1185">Reference proteome</keyword>
<sequence>MSMSRHHTLHQNHELFRNQPDEPITHLVVCNNFLVLVMNHGVLMRLDLEHADDTDRVELFKPGEERVHRMFLDPTGRHLIISLESQENLYLSRNSKKPKPIAKLKGHHIDSVGWNWQNANENTTGAILLGTSKGLIFETELSANEESRFWQGNLDQYLRQLFNLRGANIEPITGIEFDRMPSDSMTEYQYYILVTTPGKLYQFIGTVSKSAEPPMFQHLFQQFEEQNKVEFTELPGDFGYSEFRLYLKFREPARKFAWMAGPGVYYGDIDTSGKLGPYTVTTNQMLMRYPKDGEERTANYPFSMVLTEFHTLLLFPDRLKAFCLLNEQQIYDDHYSDRFGRLLGLWKDPLKGTIWVYTSQNVFKYKVTNEARDVWQMYLDRGEFELAKQYCKDNPIQRDRVLTKQAEFLFNERRYLEAAEMYAQTENSFEEIALKFIRLDDRDALRRLLHKKLESLKNQDKTQMTMLVTWLIEIYLNQLGQLKEQQLESSPRFRQLQQEFQGFLKQTRV</sequence>
<proteinExistence type="predicted"/>
<accession>A0ABY7E2F1</accession>
<evidence type="ECO:0000256" key="4">
    <source>
        <dbReference type="ARBA" id="ARBA00022833"/>
    </source>
</evidence>
<comment type="subcellular location">
    <subcellularLocation>
        <location evidence="1">Late endosome membrane</location>
        <topology evidence="1">Peripheral membrane protein</topology>
        <orientation evidence="1">Cytoplasmic side</orientation>
    </subcellularLocation>
</comment>
<dbReference type="EMBL" id="CP111015">
    <property type="protein sequence ID" value="WAR03107.1"/>
    <property type="molecule type" value="Genomic_DNA"/>
</dbReference>
<dbReference type="Pfam" id="PF05131">
    <property type="entry name" value="Pep3_Vps18"/>
    <property type="match status" value="1"/>
</dbReference>
<dbReference type="InterPro" id="IPR007810">
    <property type="entry name" value="Pep3/Vps18_beta-prop"/>
</dbReference>
<evidence type="ECO:0000256" key="3">
    <source>
        <dbReference type="ARBA" id="ARBA00022771"/>
    </source>
</evidence>
<evidence type="ECO:0000259" key="5">
    <source>
        <dbReference type="Pfam" id="PF05131"/>
    </source>
</evidence>
<feature type="domain" description="Pep3/Vps18 beta-propeller" evidence="5">
    <location>
        <begin position="21"/>
        <end position="367"/>
    </location>
</feature>
<dbReference type="Proteomes" id="UP001164746">
    <property type="component" value="Chromosome 4"/>
</dbReference>